<dbReference type="InterPro" id="IPR032789">
    <property type="entry name" value="T2SS-T3SS_pil_N"/>
</dbReference>
<dbReference type="OrthoDB" id="9775455at2"/>
<reference evidence="3 4" key="1">
    <citation type="submission" date="2018-01" db="EMBL/GenBank/DDBJ databases">
        <title>The draft genome sequence of Cohaesibacter sp. H1304.</title>
        <authorList>
            <person name="Wang N.-N."/>
            <person name="Du Z.-J."/>
        </authorList>
    </citation>
    <scope>NUCLEOTIDE SEQUENCE [LARGE SCALE GENOMIC DNA]</scope>
    <source>
        <strain evidence="3 4">H1304</strain>
    </source>
</reference>
<dbReference type="PANTHER" id="PTHR30332:SF17">
    <property type="entry name" value="TYPE IV PILIATION SYSTEM PROTEIN DR_0774-RELATED"/>
    <property type="match status" value="1"/>
</dbReference>
<organism evidence="3 4">
    <name type="scientific">Cohaesibacter celericrescens</name>
    <dbReference type="NCBI Taxonomy" id="2067669"/>
    <lineage>
        <taxon>Bacteria</taxon>
        <taxon>Pseudomonadati</taxon>
        <taxon>Pseudomonadota</taxon>
        <taxon>Alphaproteobacteria</taxon>
        <taxon>Hyphomicrobiales</taxon>
        <taxon>Cohaesibacteraceae</taxon>
    </lineage>
</organism>
<comment type="caution">
    <text evidence="3">The sequence shown here is derived from an EMBL/GenBank/DDBJ whole genome shotgun (WGS) entry which is preliminary data.</text>
</comment>
<feature type="domain" description="BON" evidence="2">
    <location>
        <begin position="132"/>
        <end position="202"/>
    </location>
</feature>
<dbReference type="Pfam" id="PF13629">
    <property type="entry name" value="T2SS-T3SS_pil_N"/>
    <property type="match status" value="1"/>
</dbReference>
<dbReference type="EMBL" id="PKUQ01000042">
    <property type="protein sequence ID" value="PLW75830.1"/>
    <property type="molecule type" value="Genomic_DNA"/>
</dbReference>
<dbReference type="Pfam" id="PF00263">
    <property type="entry name" value="Secretin"/>
    <property type="match status" value="1"/>
</dbReference>
<keyword evidence="4" id="KW-1185">Reference proteome</keyword>
<dbReference type="InterPro" id="IPR050810">
    <property type="entry name" value="Bact_Secretion_Sys_Channel"/>
</dbReference>
<dbReference type="PRINTS" id="PR00811">
    <property type="entry name" value="BCTERIALGSPD"/>
</dbReference>
<name>A0A2N5XN27_9HYPH</name>
<dbReference type="InterPro" id="IPR004846">
    <property type="entry name" value="T2SS/T3SS_dom"/>
</dbReference>
<dbReference type="Pfam" id="PF04972">
    <property type="entry name" value="BON"/>
    <property type="match status" value="1"/>
</dbReference>
<evidence type="ECO:0000256" key="1">
    <source>
        <dbReference type="RuleBase" id="RU004003"/>
    </source>
</evidence>
<proteinExistence type="inferred from homology"/>
<dbReference type="RefSeq" id="WP_101535071.1">
    <property type="nucleotide sequence ID" value="NZ_PKUQ01000042.1"/>
</dbReference>
<comment type="similarity">
    <text evidence="1">Belongs to the bacterial secretin family.</text>
</comment>
<protein>
    <recommendedName>
        <fullName evidence="2">BON domain-containing protein</fullName>
    </recommendedName>
</protein>
<dbReference type="PANTHER" id="PTHR30332">
    <property type="entry name" value="PROBABLE GENERAL SECRETION PATHWAY PROTEIN D"/>
    <property type="match status" value="1"/>
</dbReference>
<dbReference type="InterPro" id="IPR007055">
    <property type="entry name" value="BON_dom"/>
</dbReference>
<sequence length="493" mass="52496">MSNYPDFSMIGKATLLQIANKWALILMRTPLAAALLIALVIAPSVMVTTNQAQAASTVRLKAASAHGRNITVGLNKSIVIETPRDVRDVLVSSPTTADAVVRSARRVYIIGMKIGQANVVLFDGSGNQIASFEVNVTHDSGALTALLRRMIPGSNIQVEGVGDGIALSGGVRNPADAEKAMDLAASYVGDRKKVSNYIAVTAREQVQLRVTIAEVERTVLKQMGINLTGTLSQGVVSLSGAIDNPFSATLQSLSSTALTGTFGSSTSNVGATLKAMERDGLVRTLAEPNLTAISGEKAEFLAGGEFPVPIGYEDGKVSIEFKPFGVSLAFRPIVISENRISLQIKNEVSEISSDTTITAGSGDSSITIPGLRVRRSSTTVELPSGGTMAMAGLLRDEVRKSIDGFPFLKDLPILGQLFRSLDYKRSQTELVIFVTPYIVAPVARSQTALPVKNVAPVSDMNAIFLGQLTRRYDMSGGPRRGVKYHGRFGYSYE</sequence>
<gene>
    <name evidence="3" type="ORF">C0081_17150</name>
</gene>
<evidence type="ECO:0000313" key="3">
    <source>
        <dbReference type="EMBL" id="PLW75830.1"/>
    </source>
</evidence>
<dbReference type="GO" id="GO:0009306">
    <property type="term" value="P:protein secretion"/>
    <property type="evidence" value="ECO:0007669"/>
    <property type="project" value="InterPro"/>
</dbReference>
<dbReference type="PROSITE" id="PS50914">
    <property type="entry name" value="BON"/>
    <property type="match status" value="1"/>
</dbReference>
<dbReference type="InterPro" id="IPR001775">
    <property type="entry name" value="GspD/PilQ"/>
</dbReference>
<dbReference type="Proteomes" id="UP000234881">
    <property type="component" value="Unassembled WGS sequence"/>
</dbReference>
<dbReference type="GO" id="GO:0015627">
    <property type="term" value="C:type II protein secretion system complex"/>
    <property type="evidence" value="ECO:0007669"/>
    <property type="project" value="TreeGrafter"/>
</dbReference>
<accession>A0A2N5XN27</accession>
<dbReference type="AlphaFoldDB" id="A0A2N5XN27"/>
<evidence type="ECO:0000259" key="2">
    <source>
        <dbReference type="PROSITE" id="PS50914"/>
    </source>
</evidence>
<evidence type="ECO:0000313" key="4">
    <source>
        <dbReference type="Proteomes" id="UP000234881"/>
    </source>
</evidence>